<dbReference type="KEGG" id="aad:TC41_0452"/>
<dbReference type="InterPro" id="IPR019826">
    <property type="entry name" value="Carboxylesterase_B_AS"/>
</dbReference>
<protein>
    <recommendedName>
        <fullName evidence="3">Carboxylic ester hydrolase</fullName>
        <ecNumber evidence="3">3.1.1.-</ecNumber>
    </recommendedName>
</protein>
<dbReference type="PANTHER" id="PTHR11559">
    <property type="entry name" value="CARBOXYLESTERASE"/>
    <property type="match status" value="1"/>
</dbReference>
<dbReference type="eggNOG" id="COG2272">
    <property type="taxonomic scope" value="Bacteria"/>
</dbReference>
<evidence type="ECO:0000256" key="1">
    <source>
        <dbReference type="ARBA" id="ARBA00005964"/>
    </source>
</evidence>
<dbReference type="Pfam" id="PF00135">
    <property type="entry name" value="COesterase"/>
    <property type="match status" value="1"/>
</dbReference>
<sequence>MDGGGCSVSMTETTSEHEVLEAPAVQTKSGWVRGTWQTGSSAAYLGIPFAAAPLGSLRFQEPKPPEPWTGVRDVTRYGPTPQRRPFAEVTTIPEPSIPGDDILNLNVFTPAPGDCEAKLPVLVWIHGGGYFAGSPASPWYNGRSFNERGIVVVTLAYRLGFQGFGWMEGAPLNRGILDQIAALRWVHENIRNFGGDPDRVTIAGQSAGGGSVLTLLCSPLADGLFRAAMPMSAAIGQLDLDAAQEVGRRIARHFGIEPKASAWANIPQDDILDVERSYNVVPGDAPVASVAAMMEKLRARRFGDGALAFRPVVDGRVIPNPIDHPETLRRTARIPVLIGSTRNEFSFPGSDAPSFDEIVRELGQFGLPASAVEQYENDVERIGRDRAWGQMMTSYIFRTGLAYLVERRKRAGAGARTWVYDFAAMSSRARGSFHCHDLPYFFHLLDAPQVDRELGTGLSRPLADAMHEVMCTFVRDAALPHPSAEESPAGAMRFQGLVRYDEHAYAFERELLMRARAL</sequence>
<reference evidence="7" key="2">
    <citation type="submission" date="2011-06" db="EMBL/GenBank/DDBJ databases">
        <title>The complete genome sequence of Alicyclobacillus acidocaldarius sp. Tc-4-1.</title>
        <authorList>
            <person name="Chen Y."/>
            <person name="He Y."/>
            <person name="Dong Z."/>
            <person name="Hu S."/>
        </authorList>
    </citation>
    <scope>NUCLEOTIDE SEQUENCE [LARGE SCALE GENOMIC DNA]</scope>
    <source>
        <strain evidence="7">Tc-4-1</strain>
    </source>
</reference>
<dbReference type="InterPro" id="IPR002018">
    <property type="entry name" value="CarbesteraseB"/>
</dbReference>
<dbReference type="SUPFAM" id="SSF53474">
    <property type="entry name" value="alpha/beta-Hydrolases"/>
    <property type="match status" value="1"/>
</dbReference>
<dbReference type="AlphaFoldDB" id="F8IL38"/>
<gene>
    <name evidence="6" type="ordered locus">TC41_0452</name>
</gene>
<dbReference type="PROSITE" id="PS00122">
    <property type="entry name" value="CARBOXYLESTERASE_B_1"/>
    <property type="match status" value="1"/>
</dbReference>
<reference evidence="6 7" key="1">
    <citation type="journal article" date="2011" name="J. Bacteriol.">
        <title>Complete Genome Sequence of Alicyclobacillus acidocaldarius Strain Tc-4-1.</title>
        <authorList>
            <person name="Chen Y."/>
            <person name="He Y."/>
            <person name="Zhang B."/>
            <person name="Yang J."/>
            <person name="Li W."/>
            <person name="Dong Z."/>
            <person name="Hu S."/>
        </authorList>
    </citation>
    <scope>NUCLEOTIDE SEQUENCE [LARGE SCALE GENOMIC DNA]</scope>
    <source>
        <strain evidence="6 7">Tc-4-1</strain>
    </source>
</reference>
<organism evidence="6 7">
    <name type="scientific">Alicyclobacillus acidocaldarius (strain Tc-4-1)</name>
    <name type="common">Bacillus acidocaldarius</name>
    <dbReference type="NCBI Taxonomy" id="1048834"/>
    <lineage>
        <taxon>Bacteria</taxon>
        <taxon>Bacillati</taxon>
        <taxon>Bacillota</taxon>
        <taxon>Bacilli</taxon>
        <taxon>Bacillales</taxon>
        <taxon>Alicyclobacillaceae</taxon>
        <taxon>Alicyclobacillus</taxon>
    </lineage>
</organism>
<evidence type="ECO:0000256" key="3">
    <source>
        <dbReference type="RuleBase" id="RU361235"/>
    </source>
</evidence>
<dbReference type="EC" id="3.1.1.-" evidence="3"/>
<proteinExistence type="inferred from homology"/>
<dbReference type="HOGENOM" id="CLU_006586_16_4_9"/>
<comment type="similarity">
    <text evidence="1 3">Belongs to the type-B carboxylesterase/lipase family.</text>
</comment>
<dbReference type="PATRIC" id="fig|1048834.4.peg.421"/>
<evidence type="ECO:0000256" key="4">
    <source>
        <dbReference type="SAM" id="MobiDB-lite"/>
    </source>
</evidence>
<dbReference type="GO" id="GO:0016787">
    <property type="term" value="F:hydrolase activity"/>
    <property type="evidence" value="ECO:0007669"/>
    <property type="project" value="UniProtKB-KW"/>
</dbReference>
<dbReference type="ESTHER" id="aliat-f8il38">
    <property type="family name" value="Carb_B_Bacteria"/>
</dbReference>
<evidence type="ECO:0000313" key="7">
    <source>
        <dbReference type="Proteomes" id="UP000000292"/>
    </source>
</evidence>
<feature type="domain" description="Carboxylesterase type B" evidence="5">
    <location>
        <begin position="22"/>
        <end position="475"/>
    </location>
</feature>
<evidence type="ECO:0000259" key="5">
    <source>
        <dbReference type="Pfam" id="PF00135"/>
    </source>
</evidence>
<evidence type="ECO:0000256" key="2">
    <source>
        <dbReference type="ARBA" id="ARBA00022801"/>
    </source>
</evidence>
<keyword evidence="2 3" id="KW-0378">Hydrolase</keyword>
<dbReference type="Proteomes" id="UP000000292">
    <property type="component" value="Chromosome"/>
</dbReference>
<dbReference type="InterPro" id="IPR029058">
    <property type="entry name" value="AB_hydrolase_fold"/>
</dbReference>
<dbReference type="EMBL" id="CP002902">
    <property type="protein sequence ID" value="AEJ42418.1"/>
    <property type="molecule type" value="Genomic_DNA"/>
</dbReference>
<dbReference type="STRING" id="1048834.TC41_0452"/>
<accession>F8IL38</accession>
<dbReference type="Gene3D" id="3.40.50.1820">
    <property type="entry name" value="alpha/beta hydrolase"/>
    <property type="match status" value="1"/>
</dbReference>
<feature type="region of interest" description="Disordered" evidence="4">
    <location>
        <begin position="60"/>
        <end position="84"/>
    </location>
</feature>
<dbReference type="InterPro" id="IPR050309">
    <property type="entry name" value="Type-B_Carboxylest/Lipase"/>
</dbReference>
<dbReference type="MEROPS" id="S09.A89"/>
<evidence type="ECO:0000313" key="6">
    <source>
        <dbReference type="EMBL" id="AEJ42418.1"/>
    </source>
</evidence>
<name>F8IL38_ALIAT</name>